<dbReference type="InterPro" id="IPR004412">
    <property type="entry name" value="GatA"/>
</dbReference>
<dbReference type="Proteomes" id="UP000176863">
    <property type="component" value="Unassembled WGS sequence"/>
</dbReference>
<dbReference type="GO" id="GO:0006412">
    <property type="term" value="P:translation"/>
    <property type="evidence" value="ECO:0007669"/>
    <property type="project" value="UniProtKB-UniRule"/>
</dbReference>
<feature type="region of interest" description="Disordered" evidence="6">
    <location>
        <begin position="134"/>
        <end position="154"/>
    </location>
</feature>
<dbReference type="GO" id="GO:0050567">
    <property type="term" value="F:glutaminyl-tRNA synthase (glutamine-hydrolyzing) activity"/>
    <property type="evidence" value="ECO:0007669"/>
    <property type="project" value="UniProtKB-UniRule"/>
</dbReference>
<dbReference type="AlphaFoldDB" id="A0A1F6CWM9"/>
<feature type="active site" description="Charge relay system" evidence="5">
    <location>
        <position position="78"/>
    </location>
</feature>
<dbReference type="EMBL" id="MFKT01000011">
    <property type="protein sequence ID" value="OGG53480.1"/>
    <property type="molecule type" value="Genomic_DNA"/>
</dbReference>
<comment type="caution">
    <text evidence="8">The sequence shown here is derived from an EMBL/GenBank/DDBJ whole genome shotgun (WGS) entry which is preliminary data.</text>
</comment>
<keyword evidence="2 5" id="KW-0547">Nucleotide-binding</keyword>
<name>A0A1F6CWM9_9BACT</name>
<comment type="subunit">
    <text evidence="5">Heterotrimer of A, B and C subunits.</text>
</comment>
<reference evidence="8 9" key="1">
    <citation type="journal article" date="2016" name="Nat. Commun.">
        <title>Thousands of microbial genomes shed light on interconnected biogeochemical processes in an aquifer system.</title>
        <authorList>
            <person name="Anantharaman K."/>
            <person name="Brown C.T."/>
            <person name="Hug L.A."/>
            <person name="Sharon I."/>
            <person name="Castelle C.J."/>
            <person name="Probst A.J."/>
            <person name="Thomas B.C."/>
            <person name="Singh A."/>
            <person name="Wilkins M.J."/>
            <person name="Karaoz U."/>
            <person name="Brodie E.L."/>
            <person name="Williams K.H."/>
            <person name="Hubbard S.S."/>
            <person name="Banfield J.F."/>
        </authorList>
    </citation>
    <scope>NUCLEOTIDE SEQUENCE [LARGE SCALE GENOMIC DNA]</scope>
</reference>
<dbReference type="GO" id="GO:0005524">
    <property type="term" value="F:ATP binding"/>
    <property type="evidence" value="ECO:0007669"/>
    <property type="project" value="UniProtKB-KW"/>
</dbReference>
<dbReference type="InterPro" id="IPR036928">
    <property type="entry name" value="AS_sf"/>
</dbReference>
<dbReference type="Pfam" id="PF01425">
    <property type="entry name" value="Amidase"/>
    <property type="match status" value="1"/>
</dbReference>
<dbReference type="STRING" id="1798480.A2851_04140"/>
<dbReference type="InterPro" id="IPR000120">
    <property type="entry name" value="Amidase"/>
</dbReference>
<accession>A0A1F6CWM9</accession>
<evidence type="ECO:0000256" key="3">
    <source>
        <dbReference type="ARBA" id="ARBA00022840"/>
    </source>
</evidence>
<comment type="similarity">
    <text evidence="5">Belongs to the amidase family. GatA subfamily.</text>
</comment>
<dbReference type="PANTHER" id="PTHR11895">
    <property type="entry name" value="TRANSAMIDASE"/>
    <property type="match status" value="1"/>
</dbReference>
<dbReference type="Gene3D" id="3.90.1300.10">
    <property type="entry name" value="Amidase signature (AS) domain"/>
    <property type="match status" value="1"/>
</dbReference>
<organism evidence="8 9">
    <name type="scientific">Candidatus Kaiserbacteria bacterium RIFCSPHIGHO2_01_FULL_53_29</name>
    <dbReference type="NCBI Taxonomy" id="1798480"/>
    <lineage>
        <taxon>Bacteria</taxon>
        <taxon>Candidatus Kaiseribacteriota</taxon>
    </lineage>
</organism>
<comment type="catalytic activity">
    <reaction evidence="5">
        <text>L-glutamyl-tRNA(Gln) + L-glutamine + ATP + H2O = L-glutaminyl-tRNA(Gln) + L-glutamate + ADP + phosphate + H(+)</text>
        <dbReference type="Rhea" id="RHEA:17521"/>
        <dbReference type="Rhea" id="RHEA-COMP:9681"/>
        <dbReference type="Rhea" id="RHEA-COMP:9684"/>
        <dbReference type="ChEBI" id="CHEBI:15377"/>
        <dbReference type="ChEBI" id="CHEBI:15378"/>
        <dbReference type="ChEBI" id="CHEBI:29985"/>
        <dbReference type="ChEBI" id="CHEBI:30616"/>
        <dbReference type="ChEBI" id="CHEBI:43474"/>
        <dbReference type="ChEBI" id="CHEBI:58359"/>
        <dbReference type="ChEBI" id="CHEBI:78520"/>
        <dbReference type="ChEBI" id="CHEBI:78521"/>
        <dbReference type="ChEBI" id="CHEBI:456216"/>
        <dbReference type="EC" id="6.3.5.7"/>
    </reaction>
</comment>
<keyword evidence="4 5" id="KW-0648">Protein biosynthesis</keyword>
<protein>
    <recommendedName>
        <fullName evidence="5">Glutamyl-tRNA(Gln) amidotransferase subunit A</fullName>
        <shortName evidence="5">Glu-ADT subunit A</shortName>
        <ecNumber evidence="5">6.3.5.7</ecNumber>
    </recommendedName>
</protein>
<dbReference type="SUPFAM" id="SSF75304">
    <property type="entry name" value="Amidase signature (AS) enzymes"/>
    <property type="match status" value="1"/>
</dbReference>
<proteinExistence type="inferred from homology"/>
<keyword evidence="1 5" id="KW-0436">Ligase</keyword>
<feature type="active site" description="Acyl-ester intermediate" evidence="5">
    <location>
        <position position="177"/>
    </location>
</feature>
<feature type="domain" description="Amidase" evidence="7">
    <location>
        <begin position="24"/>
        <end position="460"/>
    </location>
</feature>
<dbReference type="NCBIfam" id="TIGR00132">
    <property type="entry name" value="gatA"/>
    <property type="match status" value="1"/>
</dbReference>
<sequence length="473" mass="50400">MNLETLTIAEARRALDAKEYSALELTNTYLDAIKEKDGEIHAYLEVWEESARAEAKRADEMIAAGKSQPLTGIPIAVKDNILIEGRIASAASKMLENYRAPYNATVISKLKAQGAVFLGRTNMDEFALGSSTENSAYGPTKNPHDTSRVPGGTSGGSAAAVAAGMALGALGSDTGGSIRQPAAFCGIAGLKPTYGAVSRHGLIAAASSLDQIGVLAKNVGGAKILFEAIRGHDKMDSTSLPDAAMQAQAQRKAIGVPREFLADLAPEMRAQFENTLRILEGKGYSLVDVALPSLQYALAVYYIINPAEVSTNLARLDGIRYGLSMPADSFGEVYAKTRAAGFGLETRRRILVGTFVLSSGYADAYYRKARAVRELIRADLANAFEMVDCVVMPTTPSPAFKLGEKNSDPVSLYLEDIFTVPVNLAGVPAISVPSGTVERDGKKLPVGFQIIGPWGGEETLFKIAKEIEESNRQ</sequence>
<evidence type="ECO:0000256" key="5">
    <source>
        <dbReference type="HAMAP-Rule" id="MF_00120"/>
    </source>
</evidence>
<dbReference type="InterPro" id="IPR023631">
    <property type="entry name" value="Amidase_dom"/>
</dbReference>
<evidence type="ECO:0000313" key="9">
    <source>
        <dbReference type="Proteomes" id="UP000176863"/>
    </source>
</evidence>
<evidence type="ECO:0000259" key="7">
    <source>
        <dbReference type="Pfam" id="PF01425"/>
    </source>
</evidence>
<evidence type="ECO:0000256" key="2">
    <source>
        <dbReference type="ARBA" id="ARBA00022741"/>
    </source>
</evidence>
<evidence type="ECO:0000256" key="1">
    <source>
        <dbReference type="ARBA" id="ARBA00022598"/>
    </source>
</evidence>
<dbReference type="GO" id="GO:0030956">
    <property type="term" value="C:glutamyl-tRNA(Gln) amidotransferase complex"/>
    <property type="evidence" value="ECO:0007669"/>
    <property type="project" value="InterPro"/>
</dbReference>
<comment type="caution">
    <text evidence="5">Lacks conserved residue(s) required for the propagation of feature annotation.</text>
</comment>
<evidence type="ECO:0000313" key="8">
    <source>
        <dbReference type="EMBL" id="OGG53480.1"/>
    </source>
</evidence>
<evidence type="ECO:0000256" key="6">
    <source>
        <dbReference type="SAM" id="MobiDB-lite"/>
    </source>
</evidence>
<keyword evidence="3 5" id="KW-0067">ATP-binding</keyword>
<comment type="function">
    <text evidence="5">Allows the formation of correctly charged Gln-tRNA(Gln) through the transamidation of misacylated Glu-tRNA(Gln) in organisms which lack glutaminyl-tRNA synthetase. The reaction takes place in the presence of glutamine and ATP through an activated gamma-phospho-Glu-tRNA(Gln).</text>
</comment>
<evidence type="ECO:0000256" key="4">
    <source>
        <dbReference type="ARBA" id="ARBA00022917"/>
    </source>
</evidence>
<dbReference type="HAMAP" id="MF_00120">
    <property type="entry name" value="GatA"/>
    <property type="match status" value="1"/>
</dbReference>
<dbReference type="EC" id="6.3.5.7" evidence="5"/>
<gene>
    <name evidence="5" type="primary">gatA</name>
    <name evidence="8" type="ORF">A2851_04140</name>
</gene>
<dbReference type="PANTHER" id="PTHR11895:SF151">
    <property type="entry name" value="GLUTAMYL-TRNA(GLN) AMIDOTRANSFERASE SUBUNIT A"/>
    <property type="match status" value="1"/>
</dbReference>